<reference evidence="1" key="1">
    <citation type="submission" date="2023-06" db="EMBL/GenBank/DDBJ databases">
        <authorList>
            <person name="Noh H."/>
        </authorList>
    </citation>
    <scope>NUCLEOTIDE SEQUENCE</scope>
    <source>
        <strain evidence="1">DUCC20226</strain>
    </source>
</reference>
<keyword evidence="2" id="KW-1185">Reference proteome</keyword>
<dbReference type="AlphaFoldDB" id="A0AAD9S6A2"/>
<accession>A0AAD9S6A2</accession>
<comment type="caution">
    <text evidence="1">The sequence shown here is derived from an EMBL/GenBank/DDBJ whole genome shotgun (WGS) entry which is preliminary data.</text>
</comment>
<evidence type="ECO:0000313" key="2">
    <source>
        <dbReference type="Proteomes" id="UP001265746"/>
    </source>
</evidence>
<dbReference type="Proteomes" id="UP001265746">
    <property type="component" value="Unassembled WGS sequence"/>
</dbReference>
<name>A0AAD9S6A2_PHOAM</name>
<gene>
    <name evidence="1" type="ORF">N8I77_009907</name>
</gene>
<organism evidence="1 2">
    <name type="scientific">Phomopsis amygdali</name>
    <name type="common">Fusicoccum amygdali</name>
    <dbReference type="NCBI Taxonomy" id="1214568"/>
    <lineage>
        <taxon>Eukaryota</taxon>
        <taxon>Fungi</taxon>
        <taxon>Dikarya</taxon>
        <taxon>Ascomycota</taxon>
        <taxon>Pezizomycotina</taxon>
        <taxon>Sordariomycetes</taxon>
        <taxon>Sordariomycetidae</taxon>
        <taxon>Diaporthales</taxon>
        <taxon>Diaporthaceae</taxon>
        <taxon>Diaporthe</taxon>
    </lineage>
</organism>
<dbReference type="EMBL" id="JAUJFL010000006">
    <property type="protein sequence ID" value="KAK2600368.1"/>
    <property type="molecule type" value="Genomic_DNA"/>
</dbReference>
<sequence length="166" mass="18823">MKNDGTWSEKYQICDLDSSDFKIKDSKTLDSKKYIAEIKKKAGIQGAIVLISTHQETRRECAEAGVKYSRVFPANIPGAKEEWLKREENRNGKESNLWKAMDSHWRKLMEIDNGSQAFTGEDDYSPKHSLNKGKYLSHIIGHVIGRSKEFAAERSGVTIGQDSRSN</sequence>
<protein>
    <submittedName>
        <fullName evidence="1">Uncharacterized protein</fullName>
    </submittedName>
</protein>
<proteinExistence type="predicted"/>
<evidence type="ECO:0000313" key="1">
    <source>
        <dbReference type="EMBL" id="KAK2600368.1"/>
    </source>
</evidence>